<keyword evidence="9" id="KW-1185">Reference proteome</keyword>
<protein>
    <recommendedName>
        <fullName evidence="6">Large ribosomal subunit protein uL23</fullName>
    </recommendedName>
</protein>
<keyword evidence="4 6" id="KW-0689">Ribosomal protein</keyword>
<evidence type="ECO:0000256" key="6">
    <source>
        <dbReference type="HAMAP-Rule" id="MF_01369"/>
    </source>
</evidence>
<keyword evidence="3 6" id="KW-0694">RNA-binding</keyword>
<sequence>MIEPSKVLKESRVTEKATNLTANLNQYTFEVFPDATRTQVKQAVEQVFKVDVAKVNVLNVKPRVRPDRMRRNRAGRVSGMKKAIVTLKEGSSIEMI</sequence>
<keyword evidence="5 6" id="KW-0687">Ribonucleoprotein</keyword>
<dbReference type="InterPro" id="IPR001014">
    <property type="entry name" value="Ribosomal_uL23_CS"/>
</dbReference>
<comment type="function">
    <text evidence="6">One of the early assembly proteins it binds 23S rRNA. One of the proteins that surrounds the polypeptide exit tunnel on the outside of the ribosome. Forms the main docking site for trigger factor binding to the ribosome.</text>
</comment>
<evidence type="ECO:0000256" key="5">
    <source>
        <dbReference type="ARBA" id="ARBA00023274"/>
    </source>
</evidence>
<keyword evidence="2 6" id="KW-0699">rRNA-binding</keyword>
<dbReference type="GO" id="GO:0003735">
    <property type="term" value="F:structural constituent of ribosome"/>
    <property type="evidence" value="ECO:0007669"/>
    <property type="project" value="InterPro"/>
</dbReference>
<evidence type="ECO:0000313" key="8">
    <source>
        <dbReference type="EMBL" id="MBC2603275.1"/>
    </source>
</evidence>
<accession>A0A7X1E548</accession>
<dbReference type="InterPro" id="IPR012678">
    <property type="entry name" value="Ribosomal_uL23/eL15/eS24_sf"/>
</dbReference>
<organism evidence="8 9">
    <name type="scientific">Puniceicoccus vermicola</name>
    <dbReference type="NCBI Taxonomy" id="388746"/>
    <lineage>
        <taxon>Bacteria</taxon>
        <taxon>Pseudomonadati</taxon>
        <taxon>Verrucomicrobiota</taxon>
        <taxon>Opitutia</taxon>
        <taxon>Puniceicoccales</taxon>
        <taxon>Puniceicoccaceae</taxon>
        <taxon>Puniceicoccus</taxon>
    </lineage>
</organism>
<comment type="similarity">
    <text evidence="1 6 7">Belongs to the universal ribosomal protein uL23 family.</text>
</comment>
<name>A0A7X1E548_9BACT</name>
<evidence type="ECO:0000256" key="3">
    <source>
        <dbReference type="ARBA" id="ARBA00022884"/>
    </source>
</evidence>
<dbReference type="GO" id="GO:0006412">
    <property type="term" value="P:translation"/>
    <property type="evidence" value="ECO:0007669"/>
    <property type="project" value="UniProtKB-UniRule"/>
</dbReference>
<evidence type="ECO:0000256" key="2">
    <source>
        <dbReference type="ARBA" id="ARBA00022730"/>
    </source>
</evidence>
<dbReference type="InterPro" id="IPR013025">
    <property type="entry name" value="Ribosomal_uL23-like"/>
</dbReference>
<evidence type="ECO:0000256" key="1">
    <source>
        <dbReference type="ARBA" id="ARBA00006700"/>
    </source>
</evidence>
<proteinExistence type="inferred from homology"/>
<dbReference type="AlphaFoldDB" id="A0A7X1E548"/>
<dbReference type="SUPFAM" id="SSF54189">
    <property type="entry name" value="Ribosomal proteins S24e, L23 and L15e"/>
    <property type="match status" value="1"/>
</dbReference>
<dbReference type="Gene3D" id="3.30.70.330">
    <property type="match status" value="1"/>
</dbReference>
<dbReference type="PROSITE" id="PS00050">
    <property type="entry name" value="RIBOSOMAL_L23"/>
    <property type="match status" value="1"/>
</dbReference>
<dbReference type="GO" id="GO:0019843">
    <property type="term" value="F:rRNA binding"/>
    <property type="evidence" value="ECO:0007669"/>
    <property type="project" value="UniProtKB-UniRule"/>
</dbReference>
<dbReference type="GO" id="GO:0005840">
    <property type="term" value="C:ribosome"/>
    <property type="evidence" value="ECO:0007669"/>
    <property type="project" value="UniProtKB-KW"/>
</dbReference>
<dbReference type="Proteomes" id="UP000525652">
    <property type="component" value="Unassembled WGS sequence"/>
</dbReference>
<evidence type="ECO:0000256" key="4">
    <source>
        <dbReference type="ARBA" id="ARBA00022980"/>
    </source>
</evidence>
<dbReference type="EMBL" id="JACHVA010000126">
    <property type="protein sequence ID" value="MBC2603275.1"/>
    <property type="molecule type" value="Genomic_DNA"/>
</dbReference>
<comment type="subunit">
    <text evidence="6">Part of the 50S ribosomal subunit. Contacts protein L29, and trigger factor when it is bound to the ribosome.</text>
</comment>
<dbReference type="PANTHER" id="PTHR11620">
    <property type="entry name" value="60S RIBOSOMAL PROTEIN L23A"/>
    <property type="match status" value="1"/>
</dbReference>
<reference evidence="8 9" key="1">
    <citation type="submission" date="2020-07" db="EMBL/GenBank/DDBJ databases">
        <authorList>
            <person name="Feng X."/>
        </authorList>
    </citation>
    <scope>NUCLEOTIDE SEQUENCE [LARGE SCALE GENOMIC DNA]</scope>
    <source>
        <strain evidence="8 9">JCM14086</strain>
    </source>
</reference>
<dbReference type="Pfam" id="PF00276">
    <property type="entry name" value="Ribosomal_L23"/>
    <property type="match status" value="1"/>
</dbReference>
<dbReference type="NCBIfam" id="NF004363">
    <property type="entry name" value="PRK05738.2-4"/>
    <property type="match status" value="1"/>
</dbReference>
<comment type="caution">
    <text evidence="8">The sequence shown here is derived from an EMBL/GenBank/DDBJ whole genome shotgun (WGS) entry which is preliminary data.</text>
</comment>
<dbReference type="InterPro" id="IPR012677">
    <property type="entry name" value="Nucleotide-bd_a/b_plait_sf"/>
</dbReference>
<gene>
    <name evidence="6 8" type="primary">rplW</name>
    <name evidence="8" type="ORF">H5P30_15950</name>
</gene>
<dbReference type="HAMAP" id="MF_01369_B">
    <property type="entry name" value="Ribosomal_uL23_B"/>
    <property type="match status" value="1"/>
</dbReference>
<dbReference type="GO" id="GO:1990904">
    <property type="term" value="C:ribonucleoprotein complex"/>
    <property type="evidence" value="ECO:0007669"/>
    <property type="project" value="UniProtKB-KW"/>
</dbReference>
<evidence type="ECO:0000313" key="9">
    <source>
        <dbReference type="Proteomes" id="UP000525652"/>
    </source>
</evidence>
<dbReference type="RefSeq" id="WP_185693907.1">
    <property type="nucleotide sequence ID" value="NZ_JACHVA010000126.1"/>
</dbReference>
<evidence type="ECO:0000256" key="7">
    <source>
        <dbReference type="RuleBase" id="RU003934"/>
    </source>
</evidence>